<keyword evidence="11" id="KW-0206">Cytoskeleton</keyword>
<dbReference type="GO" id="GO:0005634">
    <property type="term" value="C:nucleus"/>
    <property type="evidence" value="ECO:0007669"/>
    <property type="project" value="TreeGrafter"/>
</dbReference>
<evidence type="ECO:0000256" key="3">
    <source>
        <dbReference type="ARBA" id="ARBA00022553"/>
    </source>
</evidence>
<dbReference type="Gene3D" id="3.40.850.10">
    <property type="entry name" value="Kinesin motor domain"/>
    <property type="match status" value="1"/>
</dbReference>
<name>A0AAV2P810_9HYME</name>
<feature type="coiled-coil region" evidence="16">
    <location>
        <begin position="360"/>
        <end position="438"/>
    </location>
</feature>
<evidence type="ECO:0000256" key="17">
    <source>
        <dbReference type="SAM" id="MobiDB-lite"/>
    </source>
</evidence>
<dbReference type="GO" id="GO:0005524">
    <property type="term" value="F:ATP binding"/>
    <property type="evidence" value="ECO:0007669"/>
    <property type="project" value="UniProtKB-UniRule"/>
</dbReference>
<dbReference type="CDD" id="cd01364">
    <property type="entry name" value="KISc_BimC_Eg5"/>
    <property type="match status" value="1"/>
</dbReference>
<dbReference type="InterPro" id="IPR047241">
    <property type="entry name" value="KIF11-like_kin_motor_dom"/>
</dbReference>
<evidence type="ECO:0000256" key="11">
    <source>
        <dbReference type="ARBA" id="ARBA00023212"/>
    </source>
</evidence>
<sequence>MNDTRNSKKDKNQHIQVFVRVRPINNSEKIGKSFLAVELPSNKEVVVHERSQGTHSKKFTFDKVFGPSSKQVDVYNAVVSPLLEEVLAGYNCTVFAYGQTGTGKTFTMEGVSNDPTLHWQSDTMAGIIPRALSHLFDELRLLEAQEYTVRVSFLELYNEELFDLLSPNDDASKIRLYEDATRKGSVIIHGLEEVTVHNKNEVYKILEKGSEKRQTAATLMNAHSSRSHTVFSITIHIKENNVDGEELLKTGKLNLVDLAGSENVGRSGAVDRRAREAGNINQSLLTLGRVITALVERAPHIPYRESKLTRLLQESLGGRTKTSIIATVSPASINLEETLSTLDYAHRAKNITNRPEINQKLSKKALLKEYTEEIERLRRDLLAARERNGVYLAQENYHEMQSLIENQSKEIEEKITHIKVLKETMEIKEQIFNDLQAKHNEQANHLHKTKEQLETTTHALKSTAALLQMTEREKEEQSYLVEKHVSTEKELLSQAQTLLNVADTVTTDVNKLQDKISHKRQLEQENEHLGHQFRCNIAKQFQDMENNVTVYSQNFLQFATSMKDKIDSQVKLFKKDIDLLIHHMSNDIVNKEQLEVDDFTKNINNSYAHYQQWLNTEMKYSSDMTQSEQEFLNNTSLKLTSKINDLIQINSLQIANNLRHLNDDVSQKFDKLLAYTNESIGQLCNHKIHERDNLRKNIDEIRQNIQAIQEGDGKIMEEQESFKKSFENLWLQFNKLNKNVTENYSNRSATLTRVNEICDSTDTVILNNHHNTVGKNESLQEKIQSNIDILKSDIDHNMIKNQTIAEQIAVEGHNLTDEFQTNINNRCNVLMQNKLHLEDDMKQMEQKFMEDNTSSIGFIENIHHILVQGYDNHVKLVEEKEKKNLQMFTELNNEITKQSKISSDLNDKTTTELHLIQERIGKFFLEDLRHDTPTGLTPARKEYHYPRRLVATSPHERIIQRFREINYRESSDNEETTLVNNNSPKKQWPNAN</sequence>
<keyword evidence="2" id="KW-0963">Cytoplasm</keyword>
<dbReference type="Pfam" id="PF00225">
    <property type="entry name" value="Kinesin"/>
    <property type="match status" value="1"/>
</dbReference>
<comment type="similarity">
    <text evidence="13">Belongs to the TRAFAC class myosin-kinesin ATPase superfamily. Kinesin family. KIN-5/BimC subfamily.</text>
</comment>
<keyword evidence="20" id="KW-1185">Reference proteome</keyword>
<reference evidence="19" key="1">
    <citation type="submission" date="2024-04" db="EMBL/GenBank/DDBJ databases">
        <authorList>
            <consortium name="Molecular Ecology Group"/>
        </authorList>
    </citation>
    <scope>NUCLEOTIDE SEQUENCE</scope>
</reference>
<dbReference type="PANTHER" id="PTHR47970">
    <property type="entry name" value="KINESIN-LIKE PROTEIN KIF11"/>
    <property type="match status" value="1"/>
</dbReference>
<dbReference type="GO" id="GO:0090307">
    <property type="term" value="P:mitotic spindle assembly"/>
    <property type="evidence" value="ECO:0007669"/>
    <property type="project" value="TreeGrafter"/>
</dbReference>
<feature type="domain" description="Kinesin motor" evidence="18">
    <location>
        <begin position="14"/>
        <end position="351"/>
    </location>
</feature>
<dbReference type="GO" id="GO:0008574">
    <property type="term" value="F:plus-end-directed microtubule motor activity"/>
    <property type="evidence" value="ECO:0007669"/>
    <property type="project" value="TreeGrafter"/>
</dbReference>
<keyword evidence="5 15" id="KW-0493">Microtubule</keyword>
<dbReference type="PROSITE" id="PS00411">
    <property type="entry name" value="KINESIN_MOTOR_1"/>
    <property type="match status" value="1"/>
</dbReference>
<evidence type="ECO:0000256" key="2">
    <source>
        <dbReference type="ARBA" id="ARBA00022490"/>
    </source>
</evidence>
<dbReference type="InterPro" id="IPR019821">
    <property type="entry name" value="Kinesin_motor_CS"/>
</dbReference>
<dbReference type="GO" id="GO:0007018">
    <property type="term" value="P:microtubule-based movement"/>
    <property type="evidence" value="ECO:0007669"/>
    <property type="project" value="InterPro"/>
</dbReference>
<dbReference type="InterPro" id="IPR047149">
    <property type="entry name" value="KIF11-like"/>
</dbReference>
<keyword evidence="12" id="KW-0131">Cell cycle</keyword>
<feature type="region of interest" description="Disordered" evidence="17">
    <location>
        <begin position="971"/>
        <end position="992"/>
    </location>
</feature>
<evidence type="ECO:0000256" key="14">
    <source>
        <dbReference type="PROSITE-ProRule" id="PRU00283"/>
    </source>
</evidence>
<evidence type="ECO:0000256" key="6">
    <source>
        <dbReference type="ARBA" id="ARBA00022741"/>
    </source>
</evidence>
<evidence type="ECO:0000256" key="15">
    <source>
        <dbReference type="RuleBase" id="RU000394"/>
    </source>
</evidence>
<gene>
    <name evidence="19" type="ORF">LPLAT_LOCUS13525</name>
</gene>
<proteinExistence type="inferred from homology"/>
<dbReference type="InterPro" id="IPR001752">
    <property type="entry name" value="Kinesin_motor_dom"/>
</dbReference>
<dbReference type="GO" id="GO:0005876">
    <property type="term" value="C:spindle microtubule"/>
    <property type="evidence" value="ECO:0007669"/>
    <property type="project" value="TreeGrafter"/>
</dbReference>
<keyword evidence="9 16" id="KW-0175">Coiled coil</keyword>
<evidence type="ECO:0000256" key="10">
    <source>
        <dbReference type="ARBA" id="ARBA00023175"/>
    </source>
</evidence>
<evidence type="ECO:0000313" key="19">
    <source>
        <dbReference type="EMBL" id="CAL1688462.1"/>
    </source>
</evidence>
<dbReference type="FunFam" id="3.40.850.10:FF:000035">
    <property type="entry name" value="Kinesin-like protein KIF11"/>
    <property type="match status" value="1"/>
</dbReference>
<feature type="binding site" evidence="14">
    <location>
        <begin position="98"/>
        <end position="105"/>
    </location>
    <ligand>
        <name>ATP</name>
        <dbReference type="ChEBI" id="CHEBI:30616"/>
    </ligand>
</feature>
<evidence type="ECO:0000256" key="1">
    <source>
        <dbReference type="ARBA" id="ARBA00004647"/>
    </source>
</evidence>
<feature type="coiled-coil region" evidence="16">
    <location>
        <begin position="684"/>
        <end position="711"/>
    </location>
</feature>
<evidence type="ECO:0000256" key="5">
    <source>
        <dbReference type="ARBA" id="ARBA00022701"/>
    </source>
</evidence>
<keyword evidence="6 14" id="KW-0547">Nucleotide-binding</keyword>
<dbReference type="PANTHER" id="PTHR47970:SF12">
    <property type="entry name" value="KINESIN FAMILY MEMBER 11"/>
    <property type="match status" value="1"/>
</dbReference>
<evidence type="ECO:0000256" key="16">
    <source>
        <dbReference type="SAM" id="Coils"/>
    </source>
</evidence>
<feature type="compositionally biased region" description="Polar residues" evidence="17">
    <location>
        <begin position="976"/>
        <end position="992"/>
    </location>
</feature>
<keyword evidence="7" id="KW-0498">Mitosis</keyword>
<dbReference type="AlphaFoldDB" id="A0AAV2P810"/>
<dbReference type="GO" id="GO:0000922">
    <property type="term" value="C:spindle pole"/>
    <property type="evidence" value="ECO:0007669"/>
    <property type="project" value="UniProtKB-SubCell"/>
</dbReference>
<dbReference type="EMBL" id="OZ034831">
    <property type="protein sequence ID" value="CAL1688462.1"/>
    <property type="molecule type" value="Genomic_DNA"/>
</dbReference>
<keyword evidence="3" id="KW-0597">Phosphoprotein</keyword>
<evidence type="ECO:0000256" key="9">
    <source>
        <dbReference type="ARBA" id="ARBA00023054"/>
    </source>
</evidence>
<keyword evidence="10 14" id="KW-0505">Motor protein</keyword>
<dbReference type="InterPro" id="IPR036961">
    <property type="entry name" value="Kinesin_motor_dom_sf"/>
</dbReference>
<dbReference type="PROSITE" id="PS50067">
    <property type="entry name" value="KINESIN_MOTOR_2"/>
    <property type="match status" value="1"/>
</dbReference>
<dbReference type="PRINTS" id="PR00380">
    <property type="entry name" value="KINESINHEAVY"/>
</dbReference>
<dbReference type="GO" id="GO:0051301">
    <property type="term" value="P:cell division"/>
    <property type="evidence" value="ECO:0007669"/>
    <property type="project" value="UniProtKB-KW"/>
</dbReference>
<dbReference type="GO" id="GO:0051231">
    <property type="term" value="P:spindle elongation"/>
    <property type="evidence" value="ECO:0007669"/>
    <property type="project" value="TreeGrafter"/>
</dbReference>
<keyword evidence="8 14" id="KW-0067">ATP-binding</keyword>
<evidence type="ECO:0000256" key="4">
    <source>
        <dbReference type="ARBA" id="ARBA00022618"/>
    </source>
</evidence>
<dbReference type="GO" id="GO:0008017">
    <property type="term" value="F:microtubule binding"/>
    <property type="evidence" value="ECO:0007669"/>
    <property type="project" value="InterPro"/>
</dbReference>
<keyword evidence="4" id="KW-0132">Cell division</keyword>
<organism evidence="19 20">
    <name type="scientific">Lasius platythorax</name>
    <dbReference type="NCBI Taxonomy" id="488582"/>
    <lineage>
        <taxon>Eukaryota</taxon>
        <taxon>Metazoa</taxon>
        <taxon>Ecdysozoa</taxon>
        <taxon>Arthropoda</taxon>
        <taxon>Hexapoda</taxon>
        <taxon>Insecta</taxon>
        <taxon>Pterygota</taxon>
        <taxon>Neoptera</taxon>
        <taxon>Endopterygota</taxon>
        <taxon>Hymenoptera</taxon>
        <taxon>Apocrita</taxon>
        <taxon>Aculeata</taxon>
        <taxon>Formicoidea</taxon>
        <taxon>Formicidae</taxon>
        <taxon>Formicinae</taxon>
        <taxon>Lasius</taxon>
        <taxon>Lasius</taxon>
    </lineage>
</organism>
<evidence type="ECO:0000256" key="13">
    <source>
        <dbReference type="ARBA" id="ARBA00034704"/>
    </source>
</evidence>
<evidence type="ECO:0000256" key="8">
    <source>
        <dbReference type="ARBA" id="ARBA00022840"/>
    </source>
</evidence>
<evidence type="ECO:0000259" key="18">
    <source>
        <dbReference type="PROSITE" id="PS50067"/>
    </source>
</evidence>
<dbReference type="SMART" id="SM00129">
    <property type="entry name" value="KISc"/>
    <property type="match status" value="1"/>
</dbReference>
<dbReference type="InterPro" id="IPR025901">
    <property type="entry name" value="Kinesin-assoc_MT-bd_dom"/>
</dbReference>
<accession>A0AAV2P810</accession>
<comment type="subcellular location">
    <subcellularLocation>
        <location evidence="1">Cytoplasm</location>
        <location evidence="1">Cytoskeleton</location>
        <location evidence="1">Spindle pole</location>
    </subcellularLocation>
</comment>
<protein>
    <recommendedName>
        <fullName evidence="15">Kinesin-like protein</fullName>
    </recommendedName>
</protein>
<evidence type="ECO:0000313" key="20">
    <source>
        <dbReference type="Proteomes" id="UP001497644"/>
    </source>
</evidence>
<evidence type="ECO:0000256" key="12">
    <source>
        <dbReference type="ARBA" id="ARBA00023306"/>
    </source>
</evidence>
<dbReference type="Proteomes" id="UP001497644">
    <property type="component" value="Chromosome 8"/>
</dbReference>
<dbReference type="Pfam" id="PF13931">
    <property type="entry name" value="Microtub_bind"/>
    <property type="match status" value="1"/>
</dbReference>
<dbReference type="SUPFAM" id="SSF52540">
    <property type="entry name" value="P-loop containing nucleoside triphosphate hydrolases"/>
    <property type="match status" value="1"/>
</dbReference>
<evidence type="ECO:0000256" key="7">
    <source>
        <dbReference type="ARBA" id="ARBA00022776"/>
    </source>
</evidence>
<dbReference type="InterPro" id="IPR027417">
    <property type="entry name" value="P-loop_NTPase"/>
</dbReference>
<dbReference type="GO" id="GO:0072686">
    <property type="term" value="C:mitotic spindle"/>
    <property type="evidence" value="ECO:0007669"/>
    <property type="project" value="TreeGrafter"/>
</dbReference>